<sequence length="278" mass="29745">MLTRLPPRAGVSFKPQHFGAINAAPQAIGFFEVHAENYMGAGGPPHAMLSRLREDYPLSLHGVALSIGGAEALDDDHLQRLAALCARYDPQSVSEHLAWSRHGGEFLADLLPLAYTAETLARVCEHVDRTQAVLGRAILLENPSLYLSFEDSALEEPDFLAEVARRTGCGLLLDVNNVFVSSVNLGFDPARYLAALPLEAVGEIHLAGHTRRDDGVLIDSHGAAVSAAVWGLYAGVIAQAGPIATLIEWDNDVPAWPELLAEAAKAEAILTPLRSHAA</sequence>
<dbReference type="PANTHER" id="PTHR42194:SF1">
    <property type="entry name" value="UPF0276 PROTEIN HI_1600"/>
    <property type="match status" value="1"/>
</dbReference>
<gene>
    <name evidence="2" type="ORF">OCL97_21870</name>
</gene>
<evidence type="ECO:0000313" key="3">
    <source>
        <dbReference type="Proteomes" id="UP001598130"/>
    </source>
</evidence>
<dbReference type="InterPro" id="IPR007801">
    <property type="entry name" value="MbnB/TglH/ChrH"/>
</dbReference>
<proteinExistence type="inferred from homology"/>
<keyword evidence="3" id="KW-1185">Reference proteome</keyword>
<comment type="caution">
    <text evidence="2">The sequence shown here is derived from an EMBL/GenBank/DDBJ whole genome shotgun (WGS) entry which is preliminary data.</text>
</comment>
<reference evidence="2 3" key="1">
    <citation type="submission" date="2022-09" db="EMBL/GenBank/DDBJ databases">
        <title>New species of Phenylobacterium.</title>
        <authorList>
            <person name="Mieszkin S."/>
        </authorList>
    </citation>
    <scope>NUCLEOTIDE SEQUENCE [LARGE SCALE GENOMIC DNA]</scope>
    <source>
        <strain evidence="2 3">HK31-G</strain>
    </source>
</reference>
<protein>
    <recommendedName>
        <fullName evidence="1">UPF0276 protein OCL97_21870</fullName>
    </recommendedName>
</protein>
<dbReference type="PANTHER" id="PTHR42194">
    <property type="entry name" value="UPF0276 PROTEIN HI_1600"/>
    <property type="match status" value="1"/>
</dbReference>
<dbReference type="HAMAP" id="MF_00697">
    <property type="entry name" value="UPF0276"/>
    <property type="match status" value="1"/>
</dbReference>
<dbReference type="Proteomes" id="UP001598130">
    <property type="component" value="Unassembled WGS sequence"/>
</dbReference>
<evidence type="ECO:0000313" key="2">
    <source>
        <dbReference type="EMBL" id="MFD3266596.1"/>
    </source>
</evidence>
<dbReference type="InterPro" id="IPR036237">
    <property type="entry name" value="Xyl_isomerase-like_sf"/>
</dbReference>
<dbReference type="NCBIfam" id="NF003818">
    <property type="entry name" value="PRK05409.1"/>
    <property type="match status" value="1"/>
</dbReference>
<dbReference type="EMBL" id="JAOTJD010000069">
    <property type="protein sequence ID" value="MFD3266596.1"/>
    <property type="molecule type" value="Genomic_DNA"/>
</dbReference>
<name>A0ABW6CXU0_9CAUL</name>
<organism evidence="2 3">
    <name type="scientific">Phenylobacterium ferrooxidans</name>
    <dbReference type="NCBI Taxonomy" id="2982689"/>
    <lineage>
        <taxon>Bacteria</taxon>
        <taxon>Pseudomonadati</taxon>
        <taxon>Pseudomonadota</taxon>
        <taxon>Alphaproteobacteria</taxon>
        <taxon>Caulobacterales</taxon>
        <taxon>Caulobacteraceae</taxon>
        <taxon>Phenylobacterium</taxon>
    </lineage>
</organism>
<comment type="similarity">
    <text evidence="1">Belongs to the UPF0276 family.</text>
</comment>
<dbReference type="Pfam" id="PF05114">
    <property type="entry name" value="MbnB_TglH_ChrH"/>
    <property type="match status" value="1"/>
</dbReference>
<dbReference type="Gene3D" id="3.20.20.150">
    <property type="entry name" value="Divalent-metal-dependent TIM barrel enzymes"/>
    <property type="match status" value="1"/>
</dbReference>
<evidence type="ECO:0000256" key="1">
    <source>
        <dbReference type="HAMAP-Rule" id="MF_00697"/>
    </source>
</evidence>
<accession>A0ABW6CXU0</accession>
<dbReference type="SUPFAM" id="SSF51658">
    <property type="entry name" value="Xylose isomerase-like"/>
    <property type="match status" value="1"/>
</dbReference>